<proteinExistence type="predicted"/>
<accession>A0ABD1RT66</accession>
<evidence type="ECO:0000313" key="1">
    <source>
        <dbReference type="EMBL" id="KAL2490958.1"/>
    </source>
</evidence>
<gene>
    <name evidence="1" type="ORF">Adt_26586</name>
</gene>
<sequence>MVGFYFSKIHMFKIRGGKVVNEKETLPPRPPIPSTAPISASTVPLFMEVVGGVSSFLPTLSTVFVLTAIVMSTVEAVRCDSSSLFPETSINPLVDVQYQDKEKGLP</sequence>
<reference evidence="2" key="1">
    <citation type="submission" date="2024-07" db="EMBL/GenBank/DDBJ databases">
        <title>Two chromosome-level genome assemblies of Korean endemic species Abeliophyllum distichum and Forsythia ovata (Oleaceae).</title>
        <authorList>
            <person name="Jang H."/>
        </authorList>
    </citation>
    <scope>NUCLEOTIDE SEQUENCE [LARGE SCALE GENOMIC DNA]</scope>
</reference>
<evidence type="ECO:0000313" key="2">
    <source>
        <dbReference type="Proteomes" id="UP001604336"/>
    </source>
</evidence>
<protein>
    <submittedName>
        <fullName evidence="1">Uncharacterized protein</fullName>
    </submittedName>
</protein>
<keyword evidence="2" id="KW-1185">Reference proteome</keyword>
<name>A0ABD1RT66_9LAMI</name>
<organism evidence="1 2">
    <name type="scientific">Abeliophyllum distichum</name>
    <dbReference type="NCBI Taxonomy" id="126358"/>
    <lineage>
        <taxon>Eukaryota</taxon>
        <taxon>Viridiplantae</taxon>
        <taxon>Streptophyta</taxon>
        <taxon>Embryophyta</taxon>
        <taxon>Tracheophyta</taxon>
        <taxon>Spermatophyta</taxon>
        <taxon>Magnoliopsida</taxon>
        <taxon>eudicotyledons</taxon>
        <taxon>Gunneridae</taxon>
        <taxon>Pentapetalae</taxon>
        <taxon>asterids</taxon>
        <taxon>lamiids</taxon>
        <taxon>Lamiales</taxon>
        <taxon>Oleaceae</taxon>
        <taxon>Forsythieae</taxon>
        <taxon>Abeliophyllum</taxon>
    </lineage>
</organism>
<dbReference type="Proteomes" id="UP001604336">
    <property type="component" value="Unassembled WGS sequence"/>
</dbReference>
<dbReference type="AlphaFoldDB" id="A0ABD1RT66"/>
<dbReference type="EMBL" id="JBFOLK010000008">
    <property type="protein sequence ID" value="KAL2490958.1"/>
    <property type="molecule type" value="Genomic_DNA"/>
</dbReference>
<comment type="caution">
    <text evidence="1">The sequence shown here is derived from an EMBL/GenBank/DDBJ whole genome shotgun (WGS) entry which is preliminary data.</text>
</comment>